<dbReference type="PANTHER" id="PTHR35131">
    <property type="entry name" value="EXPRESSED PROTEIN"/>
    <property type="match status" value="1"/>
</dbReference>
<gene>
    <name evidence="2" type="ORF">DH2020_033344</name>
</gene>
<comment type="caution">
    <text evidence="2">The sequence shown here is derived from an EMBL/GenBank/DDBJ whole genome shotgun (WGS) entry which is preliminary data.</text>
</comment>
<proteinExistence type="predicted"/>
<dbReference type="PANTHER" id="PTHR35131:SF2">
    <property type="entry name" value="GAG-POL POLYPROTEIN"/>
    <property type="match status" value="1"/>
</dbReference>
<feature type="region of interest" description="Disordered" evidence="1">
    <location>
        <begin position="70"/>
        <end position="96"/>
    </location>
</feature>
<keyword evidence="3" id="KW-1185">Reference proteome</keyword>
<evidence type="ECO:0000313" key="3">
    <source>
        <dbReference type="Proteomes" id="UP001318860"/>
    </source>
</evidence>
<accession>A0ABR0VCJ5</accession>
<name>A0ABR0VCJ5_REHGL</name>
<evidence type="ECO:0000313" key="2">
    <source>
        <dbReference type="EMBL" id="KAK6132908.1"/>
    </source>
</evidence>
<organism evidence="2 3">
    <name type="scientific">Rehmannia glutinosa</name>
    <name type="common">Chinese foxglove</name>
    <dbReference type="NCBI Taxonomy" id="99300"/>
    <lineage>
        <taxon>Eukaryota</taxon>
        <taxon>Viridiplantae</taxon>
        <taxon>Streptophyta</taxon>
        <taxon>Embryophyta</taxon>
        <taxon>Tracheophyta</taxon>
        <taxon>Spermatophyta</taxon>
        <taxon>Magnoliopsida</taxon>
        <taxon>eudicotyledons</taxon>
        <taxon>Gunneridae</taxon>
        <taxon>Pentapetalae</taxon>
        <taxon>asterids</taxon>
        <taxon>lamiids</taxon>
        <taxon>Lamiales</taxon>
        <taxon>Orobanchaceae</taxon>
        <taxon>Rehmannieae</taxon>
        <taxon>Rehmannia</taxon>
    </lineage>
</organism>
<dbReference type="Proteomes" id="UP001318860">
    <property type="component" value="Unassembled WGS sequence"/>
</dbReference>
<protein>
    <submittedName>
        <fullName evidence="2">Uncharacterized protein</fullName>
    </submittedName>
</protein>
<sequence>MPHILTEPKPKTEESSTLPPIIIKKMVQISHLPEKMTEKSNPAAIGTRGTVGSLVMQEIDYFSRLELADRNKHPHQDQLSKPKVESVGPIATKKKRGGRKRCIPRICSTVEVAESNQQNFTYTNLKADIKRSLVGLCVS</sequence>
<evidence type="ECO:0000256" key="1">
    <source>
        <dbReference type="SAM" id="MobiDB-lite"/>
    </source>
</evidence>
<feature type="compositionally biased region" description="Basic and acidic residues" evidence="1">
    <location>
        <begin position="70"/>
        <end position="84"/>
    </location>
</feature>
<dbReference type="EMBL" id="JABTTQ020001234">
    <property type="protein sequence ID" value="KAK6132908.1"/>
    <property type="molecule type" value="Genomic_DNA"/>
</dbReference>
<reference evidence="2 3" key="1">
    <citation type="journal article" date="2021" name="Comput. Struct. Biotechnol. J.">
        <title>De novo genome assembly of the potent medicinal plant Rehmannia glutinosa using nanopore technology.</title>
        <authorList>
            <person name="Ma L."/>
            <person name="Dong C."/>
            <person name="Song C."/>
            <person name="Wang X."/>
            <person name="Zheng X."/>
            <person name="Niu Y."/>
            <person name="Chen S."/>
            <person name="Feng W."/>
        </authorList>
    </citation>
    <scope>NUCLEOTIDE SEQUENCE [LARGE SCALE GENOMIC DNA]</scope>
    <source>
        <strain evidence="2">DH-2019</strain>
    </source>
</reference>